<evidence type="ECO:0000256" key="1">
    <source>
        <dbReference type="SAM" id="MobiDB-lite"/>
    </source>
</evidence>
<accession>A0A0C2WP07</accession>
<keyword evidence="3" id="KW-1185">Reference proteome</keyword>
<name>A0A0C2WP07_AMAMK</name>
<feature type="region of interest" description="Disordered" evidence="1">
    <location>
        <begin position="157"/>
        <end position="205"/>
    </location>
</feature>
<protein>
    <submittedName>
        <fullName evidence="2">Uncharacterized protein</fullName>
    </submittedName>
</protein>
<dbReference type="Proteomes" id="UP000054549">
    <property type="component" value="Unassembled WGS sequence"/>
</dbReference>
<gene>
    <name evidence="2" type="ORF">M378DRAFT_316957</name>
</gene>
<sequence>MVFQSRKNSIMSLLYQSLRSASSRIFANCIWGTTNLTMEFNGFRTTPSRNYIYSDIKQKIAIPLCRRCICQIVQELTSLFRITLLSFTRLSLTLARTMDDLDIQTAQLIIQLARDDIYQFDDNAFGGNNQDGDLLSDLEFALAEQEREFMQHWTGYGGTQINQNAGGPSRRTGGSGNAGGGNMGNSAVAGPSRVPNPRPATPINLIDIEDDYDDIYVNPYSAASSSSNGSQSQFER</sequence>
<dbReference type="InParanoid" id="A0A0C2WP07"/>
<dbReference type="AlphaFoldDB" id="A0A0C2WP07"/>
<proteinExistence type="predicted"/>
<feature type="compositionally biased region" description="Gly residues" evidence="1">
    <location>
        <begin position="173"/>
        <end position="183"/>
    </location>
</feature>
<dbReference type="OrthoDB" id="3067602at2759"/>
<evidence type="ECO:0000313" key="2">
    <source>
        <dbReference type="EMBL" id="KIL58431.1"/>
    </source>
</evidence>
<dbReference type="HOGENOM" id="CLU_1175158_0_0_1"/>
<dbReference type="EMBL" id="KN818338">
    <property type="protein sequence ID" value="KIL58431.1"/>
    <property type="molecule type" value="Genomic_DNA"/>
</dbReference>
<evidence type="ECO:0000313" key="3">
    <source>
        <dbReference type="Proteomes" id="UP000054549"/>
    </source>
</evidence>
<reference evidence="2 3" key="1">
    <citation type="submission" date="2014-04" db="EMBL/GenBank/DDBJ databases">
        <title>Evolutionary Origins and Diversification of the Mycorrhizal Mutualists.</title>
        <authorList>
            <consortium name="DOE Joint Genome Institute"/>
            <consortium name="Mycorrhizal Genomics Consortium"/>
            <person name="Kohler A."/>
            <person name="Kuo A."/>
            <person name="Nagy L.G."/>
            <person name="Floudas D."/>
            <person name="Copeland A."/>
            <person name="Barry K.W."/>
            <person name="Cichocki N."/>
            <person name="Veneault-Fourrey C."/>
            <person name="LaButti K."/>
            <person name="Lindquist E.A."/>
            <person name="Lipzen A."/>
            <person name="Lundell T."/>
            <person name="Morin E."/>
            <person name="Murat C."/>
            <person name="Riley R."/>
            <person name="Ohm R."/>
            <person name="Sun H."/>
            <person name="Tunlid A."/>
            <person name="Henrissat B."/>
            <person name="Grigoriev I.V."/>
            <person name="Hibbett D.S."/>
            <person name="Martin F."/>
        </authorList>
    </citation>
    <scope>NUCLEOTIDE SEQUENCE [LARGE SCALE GENOMIC DNA]</scope>
    <source>
        <strain evidence="2 3">Koide BX008</strain>
    </source>
</reference>
<organism evidence="2 3">
    <name type="scientific">Amanita muscaria (strain Koide BX008)</name>
    <dbReference type="NCBI Taxonomy" id="946122"/>
    <lineage>
        <taxon>Eukaryota</taxon>
        <taxon>Fungi</taxon>
        <taxon>Dikarya</taxon>
        <taxon>Basidiomycota</taxon>
        <taxon>Agaricomycotina</taxon>
        <taxon>Agaricomycetes</taxon>
        <taxon>Agaricomycetidae</taxon>
        <taxon>Agaricales</taxon>
        <taxon>Pluteineae</taxon>
        <taxon>Amanitaceae</taxon>
        <taxon>Amanita</taxon>
    </lineage>
</organism>